<gene>
    <name evidence="1" type="ORF">POCTA_138.1.T0960086</name>
</gene>
<dbReference type="Proteomes" id="UP000683925">
    <property type="component" value="Unassembled WGS sequence"/>
</dbReference>
<keyword evidence="2" id="KW-1185">Reference proteome</keyword>
<dbReference type="AlphaFoldDB" id="A0A8S1WW23"/>
<accession>A0A8S1WW23</accession>
<protein>
    <submittedName>
        <fullName evidence="1">Uncharacterized protein</fullName>
    </submittedName>
</protein>
<dbReference type="OMA" id="CSERYKT"/>
<dbReference type="EMBL" id="CAJJDP010000095">
    <property type="protein sequence ID" value="CAD8189946.1"/>
    <property type="molecule type" value="Genomic_DNA"/>
</dbReference>
<organism evidence="1 2">
    <name type="scientific">Paramecium octaurelia</name>
    <dbReference type="NCBI Taxonomy" id="43137"/>
    <lineage>
        <taxon>Eukaryota</taxon>
        <taxon>Sar</taxon>
        <taxon>Alveolata</taxon>
        <taxon>Ciliophora</taxon>
        <taxon>Intramacronucleata</taxon>
        <taxon>Oligohymenophorea</taxon>
        <taxon>Peniculida</taxon>
        <taxon>Parameciidae</taxon>
        <taxon>Paramecium</taxon>
    </lineage>
</organism>
<proteinExistence type="predicted"/>
<evidence type="ECO:0000313" key="1">
    <source>
        <dbReference type="EMBL" id="CAD8189946.1"/>
    </source>
</evidence>
<comment type="caution">
    <text evidence="1">The sequence shown here is derived from an EMBL/GenBank/DDBJ whole genome shotgun (WGS) entry which is preliminary data.</text>
</comment>
<name>A0A8S1WW23_PAROT</name>
<evidence type="ECO:0000313" key="2">
    <source>
        <dbReference type="Proteomes" id="UP000683925"/>
    </source>
</evidence>
<dbReference type="OrthoDB" id="310171at2759"/>
<sequence>MSKFQDETGSPQNQTRQRKALQNLINQQNKSKKKQPLRTHILVEQLKPQNCMEKLKLSNFISSKIEKDGKIIKNSLLQDIGNIELEIQKMTYEYRTPVNKTQIIDSNNGLFNQKASASQTNKTDVSKSDHNILLMNKNSMSNDNISKFTKANLLSEVSYLKLAESMRNYSNQKKSIEVKITDKPKTKPYNILSTKHQSDINIKRKQNSDTQNCIKTQNPQVNRLSQNICSERYKTIQIKSILKQTSFHTQDFNFLQTNLPADVSKQQDNDQHKIQDNLKDDNKLDKALKIYNTLKQLVYKGSSLQSQAKEQKEPKNRLAQ</sequence>
<reference evidence="1" key="1">
    <citation type="submission" date="2021-01" db="EMBL/GenBank/DDBJ databases">
        <authorList>
            <consortium name="Genoscope - CEA"/>
            <person name="William W."/>
        </authorList>
    </citation>
    <scope>NUCLEOTIDE SEQUENCE</scope>
</reference>